<dbReference type="CDD" id="cd00093">
    <property type="entry name" value="HTH_XRE"/>
    <property type="match status" value="1"/>
</dbReference>
<dbReference type="SUPFAM" id="SSF47413">
    <property type="entry name" value="lambda repressor-like DNA-binding domains"/>
    <property type="match status" value="1"/>
</dbReference>
<evidence type="ECO:0000313" key="2">
    <source>
        <dbReference type="EMBL" id="GAB0057129.1"/>
    </source>
</evidence>
<reference evidence="2 3" key="1">
    <citation type="submission" date="2024-05" db="EMBL/GenBank/DDBJ databases">
        <authorList>
            <consortium name="Candidatus Magnetaquicoccaceae bacterium FCR-1 genome sequencing consortium"/>
            <person name="Shimoshige H."/>
            <person name="Shimamura S."/>
            <person name="Taoka A."/>
            <person name="Kobayashi H."/>
            <person name="Maekawa T."/>
        </authorList>
    </citation>
    <scope>NUCLEOTIDE SEQUENCE [LARGE SCALE GENOMIC DNA]</scope>
    <source>
        <strain evidence="2 3">FCR-1</strain>
    </source>
</reference>
<dbReference type="InterPro" id="IPR010982">
    <property type="entry name" value="Lambda_DNA-bd_dom_sf"/>
</dbReference>
<dbReference type="PROSITE" id="PS50943">
    <property type="entry name" value="HTH_CROC1"/>
    <property type="match status" value="1"/>
</dbReference>
<reference evidence="2 3" key="2">
    <citation type="submission" date="2024-09" db="EMBL/GenBank/DDBJ databases">
        <title>Draft genome sequence of Candidatus Magnetaquicoccaceae bacterium FCR-1.</title>
        <authorList>
            <person name="Shimoshige H."/>
            <person name="Shimamura S."/>
            <person name="Taoka A."/>
            <person name="Kobayashi H."/>
            <person name="Maekawa T."/>
        </authorList>
    </citation>
    <scope>NUCLEOTIDE SEQUENCE [LARGE SCALE GENOMIC DNA]</scope>
    <source>
        <strain evidence="2 3">FCR-1</strain>
    </source>
</reference>
<dbReference type="Proteomes" id="UP001628193">
    <property type="component" value="Unassembled WGS sequence"/>
</dbReference>
<gene>
    <name evidence="2" type="ORF">SIID45300_01450</name>
</gene>
<keyword evidence="3" id="KW-1185">Reference proteome</keyword>
<name>A0ABQ0C8B3_9PROT</name>
<sequence>MISLRLRAIRRELDLTQQELSERIGVSRAYIADVEAGRKEPSRNFIVKLTDQVHISGDWLLSGSGEMFLEGTKGTVRDRLVRMLATTERDVAGWLNGLGVTNRSSAALEVNGGIWNQAFLNRVSRLEGVRGEWLLHGDGSPFPGGRMRGDEEAVQRLRELLSLEEHGWHLYLVTDRELFCVVLIAPAWNEQPNGQTDEYTLMEVIGGAVGRRTLSAVRSLLGTLAIYVLVVTPENLRRLVNGWLGVREFMGSGRITGIIDGAIRIERETQVGEYIPEPLAQIDAVLLESACKSAGAEQRAARILYWLATWLPNAGHEERIFLEGLLRRNFPEFGEQSWETGG</sequence>
<organism evidence="2 3">
    <name type="scientific">Candidatus Magnetaquiglobus chichijimensis</name>
    <dbReference type="NCBI Taxonomy" id="3141448"/>
    <lineage>
        <taxon>Bacteria</taxon>
        <taxon>Pseudomonadati</taxon>
        <taxon>Pseudomonadota</taxon>
        <taxon>Magnetococcia</taxon>
        <taxon>Magnetococcales</taxon>
        <taxon>Candidatus Magnetaquicoccaceae</taxon>
        <taxon>Candidatus Magnetaquiglobus</taxon>
    </lineage>
</organism>
<dbReference type="EMBL" id="BAAFGK010000004">
    <property type="protein sequence ID" value="GAB0057129.1"/>
    <property type="molecule type" value="Genomic_DNA"/>
</dbReference>
<dbReference type="Gene3D" id="1.10.260.40">
    <property type="entry name" value="lambda repressor-like DNA-binding domains"/>
    <property type="match status" value="1"/>
</dbReference>
<feature type="domain" description="HTH cro/C1-type" evidence="1">
    <location>
        <begin position="6"/>
        <end position="60"/>
    </location>
</feature>
<dbReference type="SMART" id="SM00530">
    <property type="entry name" value="HTH_XRE"/>
    <property type="match status" value="1"/>
</dbReference>
<proteinExistence type="predicted"/>
<evidence type="ECO:0000259" key="1">
    <source>
        <dbReference type="PROSITE" id="PS50943"/>
    </source>
</evidence>
<dbReference type="InterPro" id="IPR001387">
    <property type="entry name" value="Cro/C1-type_HTH"/>
</dbReference>
<dbReference type="Pfam" id="PF01381">
    <property type="entry name" value="HTH_3"/>
    <property type="match status" value="1"/>
</dbReference>
<evidence type="ECO:0000313" key="3">
    <source>
        <dbReference type="Proteomes" id="UP001628193"/>
    </source>
</evidence>
<accession>A0ABQ0C8B3</accession>
<comment type="caution">
    <text evidence="2">The sequence shown here is derived from an EMBL/GenBank/DDBJ whole genome shotgun (WGS) entry which is preliminary data.</text>
</comment>
<protein>
    <recommendedName>
        <fullName evidence="1">HTH cro/C1-type domain-containing protein</fullName>
    </recommendedName>
</protein>
<dbReference type="RefSeq" id="WP_420904833.1">
    <property type="nucleotide sequence ID" value="NZ_BAAFGK010000004.1"/>
</dbReference>